<comment type="caution">
    <text evidence="2">The sequence shown here is derived from an EMBL/GenBank/DDBJ whole genome shotgun (WGS) entry which is preliminary data.</text>
</comment>
<dbReference type="InterPro" id="IPR036691">
    <property type="entry name" value="Endo/exonu/phosph_ase_sf"/>
</dbReference>
<name>A0AAD9VA06_ACRCE</name>
<dbReference type="EMBL" id="JARQWQ010000016">
    <property type="protein sequence ID" value="KAK2566808.1"/>
    <property type="molecule type" value="Genomic_DNA"/>
</dbReference>
<protein>
    <recommendedName>
        <fullName evidence="1">Endonuclease/exonuclease/phosphatase domain-containing protein</fullName>
    </recommendedName>
</protein>
<accession>A0AAD9VA06</accession>
<evidence type="ECO:0000313" key="3">
    <source>
        <dbReference type="Proteomes" id="UP001249851"/>
    </source>
</evidence>
<dbReference type="PANTHER" id="PTHR46670">
    <property type="entry name" value="ENDO/EXONUCLEASE/PHOSPHATASE DOMAIN-CONTAINING PROTEIN"/>
    <property type="match status" value="1"/>
</dbReference>
<sequence length="505" mass="57829">MRQTLKVMDIPTMVCLRSFLDENIPGNSPSTFKRTANLSNLVFIEPRQEVQNNRHLTSRAMACSFGLLNCRSVCNKSVILKDYIVDRNFDIFAITETWLRSADSDEVVIGDLVPTGYFFHHIPRETRGGGVGIMLKRSLDAEIYHTGTSYTSFEAIGVHLKVLSRDIYILVIYRPPSSSGINSMNTFMEEFSSCLEHYVIKPGSLMIAGDFNLHIDRPSDVSTINFLSLLEAFNLRQHVTQATYRAGHFLDLIISRNDDNGFLQSVNVHDSSMSDHFTVKCSLNIRKPYFQKKMVSSRKILDCHAPLTTRVVTIRPAAPWYNDEIKIEKKRRRQLERRWRASGLLSDRRRFTEQCRLVNQLLWSSRSRFYSKVVNENQSDQRKLFSTVDKLLHRTPDVIYPPHTNAEELARRFITFFANKISTIHQGLVQRCLNDAGYVDAPISSCTLTHFETVSVDDLLPLARRISKKSCDLDPIPAQLLTGCLDVREITVTKVDASKLWNKEL</sequence>
<reference evidence="2" key="1">
    <citation type="journal article" date="2023" name="G3 (Bethesda)">
        <title>Whole genome assembly and annotation of the endangered Caribbean coral Acropora cervicornis.</title>
        <authorList>
            <person name="Selwyn J.D."/>
            <person name="Vollmer S.V."/>
        </authorList>
    </citation>
    <scope>NUCLEOTIDE SEQUENCE</scope>
    <source>
        <strain evidence="2">K2</strain>
    </source>
</reference>
<dbReference type="InterPro" id="IPR005135">
    <property type="entry name" value="Endo/exonuclease/phosphatase"/>
</dbReference>
<gene>
    <name evidence="2" type="ORF">P5673_009490</name>
</gene>
<evidence type="ECO:0000313" key="2">
    <source>
        <dbReference type="EMBL" id="KAK2566808.1"/>
    </source>
</evidence>
<dbReference type="Pfam" id="PF03372">
    <property type="entry name" value="Exo_endo_phos"/>
    <property type="match status" value="1"/>
</dbReference>
<reference evidence="2" key="2">
    <citation type="journal article" date="2023" name="Science">
        <title>Genomic signatures of disease resistance in endangered staghorn corals.</title>
        <authorList>
            <person name="Vollmer S.V."/>
            <person name="Selwyn J.D."/>
            <person name="Despard B.A."/>
            <person name="Roesel C.L."/>
        </authorList>
    </citation>
    <scope>NUCLEOTIDE SEQUENCE</scope>
    <source>
        <strain evidence="2">K2</strain>
    </source>
</reference>
<keyword evidence="3" id="KW-1185">Reference proteome</keyword>
<dbReference type="Gene3D" id="3.60.10.10">
    <property type="entry name" value="Endonuclease/exonuclease/phosphatase"/>
    <property type="match status" value="1"/>
</dbReference>
<dbReference type="AlphaFoldDB" id="A0AAD9VA06"/>
<dbReference type="GO" id="GO:0003824">
    <property type="term" value="F:catalytic activity"/>
    <property type="evidence" value="ECO:0007669"/>
    <property type="project" value="InterPro"/>
</dbReference>
<proteinExistence type="predicted"/>
<dbReference type="Proteomes" id="UP001249851">
    <property type="component" value="Unassembled WGS sequence"/>
</dbReference>
<feature type="domain" description="Endonuclease/exonuclease/phosphatase" evidence="1">
    <location>
        <begin position="69"/>
        <end position="257"/>
    </location>
</feature>
<dbReference type="PANTHER" id="PTHR46670:SF3">
    <property type="entry name" value="ENDONUCLEASE_EXONUCLEASE_PHOSPHATASE DOMAIN-CONTAINING PROTEIN"/>
    <property type="match status" value="1"/>
</dbReference>
<evidence type="ECO:0000259" key="1">
    <source>
        <dbReference type="Pfam" id="PF03372"/>
    </source>
</evidence>
<dbReference type="SUPFAM" id="SSF56219">
    <property type="entry name" value="DNase I-like"/>
    <property type="match status" value="1"/>
</dbReference>
<organism evidence="2 3">
    <name type="scientific">Acropora cervicornis</name>
    <name type="common">Staghorn coral</name>
    <dbReference type="NCBI Taxonomy" id="6130"/>
    <lineage>
        <taxon>Eukaryota</taxon>
        <taxon>Metazoa</taxon>
        <taxon>Cnidaria</taxon>
        <taxon>Anthozoa</taxon>
        <taxon>Hexacorallia</taxon>
        <taxon>Scleractinia</taxon>
        <taxon>Astrocoeniina</taxon>
        <taxon>Acroporidae</taxon>
        <taxon>Acropora</taxon>
    </lineage>
</organism>